<dbReference type="SUPFAM" id="SSF55205">
    <property type="entry name" value="EPT/RTPC-like"/>
    <property type="match status" value="1"/>
</dbReference>
<dbReference type="GO" id="GO:0019277">
    <property type="term" value="P:UDP-N-acetylgalactosamine biosynthetic process"/>
    <property type="evidence" value="ECO:0007669"/>
    <property type="project" value="InterPro"/>
</dbReference>
<evidence type="ECO:0000256" key="7">
    <source>
        <dbReference type="ARBA" id="ARBA00022984"/>
    </source>
</evidence>
<evidence type="ECO:0000256" key="4">
    <source>
        <dbReference type="ARBA" id="ARBA00022618"/>
    </source>
</evidence>
<feature type="binding site" evidence="12">
    <location>
        <begin position="23"/>
        <end position="24"/>
    </location>
    <ligand>
        <name>phosphoenolpyruvate</name>
        <dbReference type="ChEBI" id="CHEBI:58702"/>
    </ligand>
</feature>
<evidence type="ECO:0000256" key="11">
    <source>
        <dbReference type="ARBA" id="ARBA00047527"/>
    </source>
</evidence>
<dbReference type="Pfam" id="PF00275">
    <property type="entry name" value="EPSP_synthase"/>
    <property type="match status" value="1"/>
</dbReference>
<feature type="binding site" evidence="12">
    <location>
        <position position="98"/>
    </location>
    <ligand>
        <name>UDP-N-acetyl-alpha-D-glucosamine</name>
        <dbReference type="ChEBI" id="CHEBI:57705"/>
    </ligand>
</feature>
<keyword evidence="3 12" id="KW-0963">Cytoplasm</keyword>
<comment type="caution">
    <text evidence="12">Lacks conserved residue(s) required for the propagation of feature annotation.</text>
</comment>
<dbReference type="EC" id="2.5.1.7" evidence="12"/>
<comment type="catalytic activity">
    <reaction evidence="11 12">
        <text>phosphoenolpyruvate + UDP-N-acetyl-alpha-D-glucosamine = UDP-N-acetyl-3-O-(1-carboxyvinyl)-alpha-D-glucosamine + phosphate</text>
        <dbReference type="Rhea" id="RHEA:18681"/>
        <dbReference type="ChEBI" id="CHEBI:43474"/>
        <dbReference type="ChEBI" id="CHEBI:57705"/>
        <dbReference type="ChEBI" id="CHEBI:58702"/>
        <dbReference type="ChEBI" id="CHEBI:68483"/>
        <dbReference type="EC" id="2.5.1.7"/>
    </reaction>
</comment>
<accession>A0A1G7N344</accession>
<evidence type="ECO:0000256" key="2">
    <source>
        <dbReference type="ARBA" id="ARBA00004752"/>
    </source>
</evidence>
<dbReference type="NCBIfam" id="TIGR01072">
    <property type="entry name" value="murA"/>
    <property type="match status" value="1"/>
</dbReference>
<comment type="pathway">
    <text evidence="2 12">Cell wall biogenesis; peptidoglycan biosynthesis.</text>
</comment>
<gene>
    <name evidence="12" type="primary">murA</name>
    <name evidence="14" type="ORF">SAMN05421825_1877</name>
</gene>
<comment type="function">
    <text evidence="12">Cell wall formation. Adds enolpyruvyl to UDP-N-acetylglucosamine.</text>
</comment>
<evidence type="ECO:0000313" key="15">
    <source>
        <dbReference type="Proteomes" id="UP000199203"/>
    </source>
</evidence>
<sequence length="435" mass="48125">MSGAFEIRGGKRLSGEITPQGAKNEALQILCAVLLTEDEVRINNIPDIKDVNKLIEILQDFNVKVIKNGKGDYTFKADEVNFDYIKSKEFKKDGAKLRGSVMILGPMLARFGEAYLPTPGGDKIGRRRLDTHFQGFVELGAEFSYDEEEAFYSLRAKELNGKFILLEEASVTGTANIVMAAVLAKGKTRIYNAACEPYLQQLCKMLNRMGANISGIGSNLLTIEGVDKLHGTEHTMLPDMVEIGSWIGLAAMTKSEITIKNVNWNQLGVIPNTFRKLGIELEQRGDDIYIPSQENYKVQKFIDGSILTVSDAPWPGFTPDLLSIILVVATQAKGSVLIHQKMFESRLFFVDKLIDMGAQIILCDPHRATVIGMNQETPLRGTTMISPDIRAGNALLIAALSAEGKSVIQNIEQIDRGYENIDERLRAIGADIRRI</sequence>
<keyword evidence="9 12" id="KW-0961">Cell wall biogenesis/degradation</keyword>
<evidence type="ECO:0000256" key="1">
    <source>
        <dbReference type="ARBA" id="ARBA00004496"/>
    </source>
</evidence>
<keyword evidence="7 12" id="KW-0573">Peptidoglycan synthesis</keyword>
<dbReference type="PANTHER" id="PTHR43783:SF1">
    <property type="entry name" value="UDP-N-ACETYLGLUCOSAMINE 1-CARBOXYVINYLTRANSFERASE"/>
    <property type="match status" value="1"/>
</dbReference>
<keyword evidence="6 12" id="KW-0133">Cell shape</keyword>
<proteinExistence type="inferred from homology"/>
<dbReference type="EMBL" id="FNBH01000002">
    <property type="protein sequence ID" value="SDF68317.1"/>
    <property type="molecule type" value="Genomic_DNA"/>
</dbReference>
<organism evidence="14 15">
    <name type="scientific">Epilithonimonas hungarica</name>
    <dbReference type="NCBI Taxonomy" id="454006"/>
    <lineage>
        <taxon>Bacteria</taxon>
        <taxon>Pseudomonadati</taxon>
        <taxon>Bacteroidota</taxon>
        <taxon>Flavobacteriia</taxon>
        <taxon>Flavobacteriales</taxon>
        <taxon>Weeksellaceae</taxon>
        <taxon>Chryseobacterium group</taxon>
        <taxon>Epilithonimonas</taxon>
    </lineage>
</organism>
<dbReference type="AlphaFoldDB" id="A0A1G7N344"/>
<protein>
    <recommendedName>
        <fullName evidence="12">UDP-N-acetylglucosamine 1-carboxyvinyltransferase</fullName>
        <ecNumber evidence="12">2.5.1.7</ecNumber>
    </recommendedName>
    <alternativeName>
        <fullName evidence="12">Enoylpyruvate transferase</fullName>
    </alternativeName>
    <alternativeName>
        <fullName evidence="12">UDP-N-acetylglucosamine enolpyruvyl transferase</fullName>
        <shortName evidence="12">EPT</shortName>
    </alternativeName>
</protein>
<comment type="similarity">
    <text evidence="10 12">Belongs to the EPSP synthase family. MurA subfamily.</text>
</comment>
<evidence type="ECO:0000256" key="9">
    <source>
        <dbReference type="ARBA" id="ARBA00023316"/>
    </source>
</evidence>
<keyword evidence="15" id="KW-1185">Reference proteome</keyword>
<keyword evidence="4 12" id="KW-0132">Cell division</keyword>
<feature type="domain" description="Enolpyruvate transferase" evidence="13">
    <location>
        <begin position="8"/>
        <end position="425"/>
    </location>
</feature>
<keyword evidence="5 12" id="KW-0808">Transferase</keyword>
<dbReference type="OrthoDB" id="9803760at2"/>
<evidence type="ECO:0000256" key="3">
    <source>
        <dbReference type="ARBA" id="ARBA00022490"/>
    </source>
</evidence>
<dbReference type="GO" id="GO:0008760">
    <property type="term" value="F:UDP-N-acetylglucosamine 1-carboxyvinyltransferase activity"/>
    <property type="evidence" value="ECO:0007669"/>
    <property type="project" value="UniProtKB-UniRule"/>
</dbReference>
<evidence type="ECO:0000256" key="5">
    <source>
        <dbReference type="ARBA" id="ARBA00022679"/>
    </source>
</evidence>
<name>A0A1G7N344_9FLAO</name>
<dbReference type="GO" id="GO:0009252">
    <property type="term" value="P:peptidoglycan biosynthetic process"/>
    <property type="evidence" value="ECO:0007669"/>
    <property type="project" value="UniProtKB-UniRule"/>
</dbReference>
<evidence type="ECO:0000256" key="8">
    <source>
        <dbReference type="ARBA" id="ARBA00023306"/>
    </source>
</evidence>
<feature type="binding site" evidence="12">
    <location>
        <position position="320"/>
    </location>
    <ligand>
        <name>UDP-N-acetyl-alpha-D-glucosamine</name>
        <dbReference type="ChEBI" id="CHEBI:57705"/>
    </ligand>
</feature>
<dbReference type="GO" id="GO:0051301">
    <property type="term" value="P:cell division"/>
    <property type="evidence" value="ECO:0007669"/>
    <property type="project" value="UniProtKB-KW"/>
</dbReference>
<dbReference type="UniPathway" id="UPA00219"/>
<feature type="active site" description="Proton donor" evidence="12">
    <location>
        <position position="122"/>
    </location>
</feature>
<dbReference type="InterPro" id="IPR036968">
    <property type="entry name" value="Enolpyruvate_Tfrase_sf"/>
</dbReference>
<dbReference type="InterPro" id="IPR001986">
    <property type="entry name" value="Enolpyruvate_Tfrase_dom"/>
</dbReference>
<dbReference type="GO" id="GO:0008360">
    <property type="term" value="P:regulation of cell shape"/>
    <property type="evidence" value="ECO:0007669"/>
    <property type="project" value="UniProtKB-KW"/>
</dbReference>
<dbReference type="STRING" id="454006.SAMN05421825_1877"/>
<dbReference type="InterPro" id="IPR050068">
    <property type="entry name" value="MurA_subfamily"/>
</dbReference>
<dbReference type="InterPro" id="IPR005750">
    <property type="entry name" value="UDP_GlcNAc_COvinyl_MurA"/>
</dbReference>
<evidence type="ECO:0000256" key="12">
    <source>
        <dbReference type="HAMAP-Rule" id="MF_00111"/>
    </source>
</evidence>
<evidence type="ECO:0000313" key="14">
    <source>
        <dbReference type="EMBL" id="SDF68317.1"/>
    </source>
</evidence>
<reference evidence="15" key="1">
    <citation type="submission" date="2016-10" db="EMBL/GenBank/DDBJ databases">
        <authorList>
            <person name="Varghese N."/>
            <person name="Submissions S."/>
        </authorList>
    </citation>
    <scope>NUCLEOTIDE SEQUENCE [LARGE SCALE GENOMIC DNA]</scope>
    <source>
        <strain evidence="15">DSM 19684</strain>
    </source>
</reference>
<dbReference type="RefSeq" id="WP_089873222.1">
    <property type="nucleotide sequence ID" value="NZ_FNBH01000002.1"/>
</dbReference>
<dbReference type="NCBIfam" id="NF006873">
    <property type="entry name" value="PRK09369.1"/>
    <property type="match status" value="1"/>
</dbReference>
<keyword evidence="8 12" id="KW-0131">Cell cycle</keyword>
<dbReference type="GO" id="GO:0071555">
    <property type="term" value="P:cell wall organization"/>
    <property type="evidence" value="ECO:0007669"/>
    <property type="project" value="UniProtKB-KW"/>
</dbReference>
<dbReference type="Gene3D" id="3.65.10.10">
    <property type="entry name" value="Enolpyruvate transferase domain"/>
    <property type="match status" value="2"/>
</dbReference>
<feature type="binding site" evidence="12">
    <location>
        <position position="342"/>
    </location>
    <ligand>
        <name>UDP-N-acetyl-alpha-D-glucosamine</name>
        <dbReference type="ChEBI" id="CHEBI:57705"/>
    </ligand>
</feature>
<dbReference type="PANTHER" id="PTHR43783">
    <property type="entry name" value="UDP-N-ACETYLGLUCOSAMINE 1-CARBOXYVINYLTRANSFERASE"/>
    <property type="match status" value="1"/>
</dbReference>
<evidence type="ECO:0000256" key="6">
    <source>
        <dbReference type="ARBA" id="ARBA00022960"/>
    </source>
</evidence>
<comment type="subcellular location">
    <subcellularLocation>
        <location evidence="1 12">Cytoplasm</location>
    </subcellularLocation>
</comment>
<dbReference type="GO" id="GO:0005737">
    <property type="term" value="C:cytoplasm"/>
    <property type="evidence" value="ECO:0007669"/>
    <property type="project" value="UniProtKB-SubCell"/>
</dbReference>
<evidence type="ECO:0000256" key="10">
    <source>
        <dbReference type="ARBA" id="ARBA00038367"/>
    </source>
</evidence>
<dbReference type="HAMAP" id="MF_00111">
    <property type="entry name" value="MurA"/>
    <property type="match status" value="1"/>
</dbReference>
<dbReference type="Proteomes" id="UP000199203">
    <property type="component" value="Unassembled WGS sequence"/>
</dbReference>
<evidence type="ECO:0000259" key="13">
    <source>
        <dbReference type="Pfam" id="PF00275"/>
    </source>
</evidence>
<dbReference type="CDD" id="cd01555">
    <property type="entry name" value="UdpNAET"/>
    <property type="match status" value="1"/>
</dbReference>
<dbReference type="InterPro" id="IPR013792">
    <property type="entry name" value="RNA3'P_cycl/enolpyr_Trfase_a/b"/>
</dbReference>